<evidence type="ECO:0000313" key="2">
    <source>
        <dbReference type="Proteomes" id="UP000029453"/>
    </source>
</evidence>
<name>M9L9T6_PAEPP</name>
<keyword evidence="2" id="KW-1185">Reference proteome</keyword>
<sequence length="200" mass="23732">MFLKEKQEFEKSFEIMEGMLKYKERLPKQIFKSPLDFFLICEIENAMGGPFENALKELAATSRDDYIIMGILDPDPVTYYYKEFGYYNWIHLPANMNEDYYWDMLNVEPKESPADTLVDNSYIMAWASPTNQWAIWGERDYGIAILGVNKKSIMRKRIPENEIWMEMGDDVAEIISLNFKKFILPQEIKETLFLHYQNKD</sequence>
<accession>M9L9T6</accession>
<organism evidence="1 2">
    <name type="scientific">Paenibacillus popilliae ATCC 14706</name>
    <dbReference type="NCBI Taxonomy" id="1212764"/>
    <lineage>
        <taxon>Bacteria</taxon>
        <taxon>Bacillati</taxon>
        <taxon>Bacillota</taxon>
        <taxon>Bacilli</taxon>
        <taxon>Bacillales</taxon>
        <taxon>Paenibacillaceae</taxon>
        <taxon>Paenibacillus</taxon>
    </lineage>
</organism>
<dbReference type="Proteomes" id="UP000029453">
    <property type="component" value="Unassembled WGS sequence"/>
</dbReference>
<evidence type="ECO:0000313" key="1">
    <source>
        <dbReference type="EMBL" id="GAC42257.1"/>
    </source>
</evidence>
<reference evidence="1 2" key="1">
    <citation type="submission" date="2012-10" db="EMBL/GenBank/DDBJ databases">
        <title>Draft Genome Sequence of Paenibacillus popilliae ATCC 14706T.</title>
        <authorList>
            <person name="Iiyama K."/>
            <person name="Mori K."/>
            <person name="Mon H."/>
            <person name="Chieda Y."/>
            <person name="Lee J.M."/>
            <person name="Kusakabe T."/>
            <person name="Tashiro K."/>
            <person name="Asano S."/>
            <person name="Yasunaga-Aoki C."/>
            <person name="Shimizu S."/>
        </authorList>
    </citation>
    <scope>NUCLEOTIDE SEQUENCE [LARGE SCALE GENOMIC DNA]</scope>
    <source>
        <strain evidence="1 2">ATCC 14706</strain>
    </source>
</reference>
<gene>
    <name evidence="1" type="ORF">PPOP_1614</name>
</gene>
<proteinExistence type="predicted"/>
<dbReference type="OrthoDB" id="3522337at2"/>
<protein>
    <submittedName>
        <fullName evidence="1">FOG: TPR repeat</fullName>
    </submittedName>
</protein>
<dbReference type="AlphaFoldDB" id="M9L9T6"/>
<dbReference type="EMBL" id="BALG01000081">
    <property type="protein sequence ID" value="GAC42257.1"/>
    <property type="molecule type" value="Genomic_DNA"/>
</dbReference>
<dbReference type="RefSeq" id="WP_006285663.1">
    <property type="nucleotide sequence ID" value="NZ_BALG01000081.1"/>
</dbReference>
<comment type="caution">
    <text evidence="1">The sequence shown here is derived from an EMBL/GenBank/DDBJ whole genome shotgun (WGS) entry which is preliminary data.</text>
</comment>